<proteinExistence type="predicted"/>
<name>A0A6C0JHT4_9ZZZZ</name>
<sequence length="169" mass="19683">MFSQNEIDTETSSKPVVSKSNENIGKYKNIINSFSTTTIEHDSVNVDKLLEMEKQHNKNEQWNKLDKTIKIQKLHQYAEKYGKEHNLPMKDIKSLKIYFVSCLETNKLQKTKEVLYDKHSKEITSIPSLTFNSTSRNFTLKNVDSKRVSTLKSLTPKRVTEKNKEDVEI</sequence>
<accession>A0A6C0JHT4</accession>
<dbReference type="AlphaFoldDB" id="A0A6C0JHT4"/>
<organism evidence="1">
    <name type="scientific">viral metagenome</name>
    <dbReference type="NCBI Taxonomy" id="1070528"/>
    <lineage>
        <taxon>unclassified sequences</taxon>
        <taxon>metagenomes</taxon>
        <taxon>organismal metagenomes</taxon>
    </lineage>
</organism>
<dbReference type="EMBL" id="MN740389">
    <property type="protein sequence ID" value="QHU03987.1"/>
    <property type="molecule type" value="Genomic_DNA"/>
</dbReference>
<reference evidence="1" key="1">
    <citation type="journal article" date="2020" name="Nature">
        <title>Giant virus diversity and host interactions through global metagenomics.</title>
        <authorList>
            <person name="Schulz F."/>
            <person name="Roux S."/>
            <person name="Paez-Espino D."/>
            <person name="Jungbluth S."/>
            <person name="Walsh D.A."/>
            <person name="Denef V.J."/>
            <person name="McMahon K.D."/>
            <person name="Konstantinidis K.T."/>
            <person name="Eloe-Fadrosh E.A."/>
            <person name="Kyrpides N.C."/>
            <person name="Woyke T."/>
        </authorList>
    </citation>
    <scope>NUCLEOTIDE SEQUENCE</scope>
    <source>
        <strain evidence="1">GVMAG-M-3300027708-20</strain>
    </source>
</reference>
<evidence type="ECO:0000313" key="1">
    <source>
        <dbReference type="EMBL" id="QHU03987.1"/>
    </source>
</evidence>
<protein>
    <submittedName>
        <fullName evidence="1">Uncharacterized protein</fullName>
    </submittedName>
</protein>